<reference evidence="7" key="2">
    <citation type="submission" date="2023-06" db="EMBL/GenBank/DDBJ databases">
        <authorList>
            <consortium name="Lawrence Berkeley National Laboratory"/>
            <person name="Haridas S."/>
            <person name="Hensen N."/>
            <person name="Bonometti L."/>
            <person name="Westerberg I."/>
            <person name="Brannstrom I.O."/>
            <person name="Guillou S."/>
            <person name="Cros-Aarteil S."/>
            <person name="Calhoun S."/>
            <person name="Kuo A."/>
            <person name="Mondo S."/>
            <person name="Pangilinan J."/>
            <person name="Riley R."/>
            <person name="Labutti K."/>
            <person name="Andreopoulos B."/>
            <person name="Lipzen A."/>
            <person name="Chen C."/>
            <person name="Yanf M."/>
            <person name="Daum C."/>
            <person name="Ng V."/>
            <person name="Clum A."/>
            <person name="Steindorff A."/>
            <person name="Ohm R."/>
            <person name="Martin F."/>
            <person name="Silar P."/>
            <person name="Natvig D."/>
            <person name="Lalanne C."/>
            <person name="Gautier V."/>
            <person name="Ament-Velasquez S.L."/>
            <person name="Kruys A."/>
            <person name="Hutchinson M.I."/>
            <person name="Powell A.J."/>
            <person name="Barry K."/>
            <person name="Miller A.N."/>
            <person name="Grigoriev I.V."/>
            <person name="Debuchy R."/>
            <person name="Gladieux P."/>
            <person name="Thoren M.H."/>
            <person name="Johannesson H."/>
        </authorList>
    </citation>
    <scope>NUCLEOTIDE SEQUENCE</scope>
    <source>
        <strain evidence="7">CBS 168.71</strain>
    </source>
</reference>
<feature type="region of interest" description="Disordered" evidence="5">
    <location>
        <begin position="467"/>
        <end position="502"/>
    </location>
</feature>
<dbReference type="InterPro" id="IPR036400">
    <property type="entry name" value="Cyt_B5-like_heme/steroid_sf"/>
</dbReference>
<dbReference type="InterPro" id="IPR050668">
    <property type="entry name" value="Cytochrome_b5"/>
</dbReference>
<evidence type="ECO:0000256" key="5">
    <source>
        <dbReference type="SAM" id="MobiDB-lite"/>
    </source>
</evidence>
<dbReference type="PROSITE" id="PS00191">
    <property type="entry name" value="CYTOCHROME_B5_1"/>
    <property type="match status" value="1"/>
</dbReference>
<evidence type="ECO:0000259" key="6">
    <source>
        <dbReference type="PROSITE" id="PS50255"/>
    </source>
</evidence>
<keyword evidence="1" id="KW-0349">Heme</keyword>
<organism evidence="7 8">
    <name type="scientific">Chaetomium fimeti</name>
    <dbReference type="NCBI Taxonomy" id="1854472"/>
    <lineage>
        <taxon>Eukaryota</taxon>
        <taxon>Fungi</taxon>
        <taxon>Dikarya</taxon>
        <taxon>Ascomycota</taxon>
        <taxon>Pezizomycotina</taxon>
        <taxon>Sordariomycetes</taxon>
        <taxon>Sordariomycetidae</taxon>
        <taxon>Sordariales</taxon>
        <taxon>Chaetomiaceae</taxon>
        <taxon>Chaetomium</taxon>
    </lineage>
</organism>
<evidence type="ECO:0000313" key="8">
    <source>
        <dbReference type="Proteomes" id="UP001278766"/>
    </source>
</evidence>
<dbReference type="SUPFAM" id="SSF55856">
    <property type="entry name" value="Cytochrome b5-like heme/steroid binding domain"/>
    <property type="match status" value="2"/>
</dbReference>
<dbReference type="GO" id="GO:0020037">
    <property type="term" value="F:heme binding"/>
    <property type="evidence" value="ECO:0007669"/>
    <property type="project" value="InterPro"/>
</dbReference>
<evidence type="ECO:0000256" key="3">
    <source>
        <dbReference type="ARBA" id="ARBA00023004"/>
    </source>
</evidence>
<sequence length="502" mass="55838">MAAQVVGGGSGAGPRGSGRRWPTKYFTVSEVGEMISDDPSGANWALLPDNQGGYDVFDVRALFKRNPDLDTETALESTELGRAIVSQELRTALDANGDKPLGKLLTWKHPEVVSEHDGRDGRDLWCTIGNVVYDITGFPFSSGKEEEALIDLAFGKKTAGDALDDLDVNDLVTRLGPYKCGFLRPTTGVPPSGRREFTLRELGRHIYPQIGMYCALDGDVYDLGRYLHSHPGGAQILHQYAGRDATDEFRHAHADWVQTLRNHSDLVVGRMVDEITDVSHMEEGELVLLGRVFDFSSFGVNEQKLFDELTPYTGTDATHALKAEDPPDALLELLKRDDLVCAKLVTGARRLITLAEFRRLNHIPSKAERQKSPGAGDTNWRVWVAVAEKDGSKKQMVYDVTLMMMFGGLEFEQKLRPWVGKEVRDPELAHVLRTKHESFVIGELRVEESKADRVSARRAQVLSDRDRYGGQRLAGSKRHAGALNDSDLEVMEPRSKRVGAWR</sequence>
<dbReference type="AlphaFoldDB" id="A0AAE0HD87"/>
<evidence type="ECO:0000256" key="4">
    <source>
        <dbReference type="ARBA" id="ARBA00038168"/>
    </source>
</evidence>
<proteinExistence type="inferred from homology"/>
<dbReference type="RefSeq" id="XP_062657897.1">
    <property type="nucleotide sequence ID" value="XM_062804075.1"/>
</dbReference>
<dbReference type="EMBL" id="JAUEPN010000005">
    <property type="protein sequence ID" value="KAK3294383.1"/>
    <property type="molecule type" value="Genomic_DNA"/>
</dbReference>
<gene>
    <name evidence="7" type="ORF">B0H64DRAFT_400579</name>
</gene>
<name>A0AAE0HD87_9PEZI</name>
<dbReference type="Pfam" id="PF00173">
    <property type="entry name" value="Cyt-b5"/>
    <property type="match status" value="1"/>
</dbReference>
<feature type="region of interest" description="Disordered" evidence="5">
    <location>
        <begin position="1"/>
        <end position="21"/>
    </location>
</feature>
<protein>
    <recommendedName>
        <fullName evidence="6">Cytochrome b5 heme-binding domain-containing protein</fullName>
    </recommendedName>
</protein>
<keyword evidence="2" id="KW-0479">Metal-binding</keyword>
<dbReference type="InterPro" id="IPR018506">
    <property type="entry name" value="Cyt_B5_heme-BS"/>
</dbReference>
<keyword evidence="8" id="KW-1185">Reference proteome</keyword>
<feature type="domain" description="Cytochrome b5 heme-binding" evidence="6">
    <location>
        <begin position="194"/>
        <end position="272"/>
    </location>
</feature>
<dbReference type="GO" id="GO:0046872">
    <property type="term" value="F:metal ion binding"/>
    <property type="evidence" value="ECO:0007669"/>
    <property type="project" value="UniProtKB-KW"/>
</dbReference>
<dbReference type="PROSITE" id="PS50255">
    <property type="entry name" value="CYTOCHROME_B5_2"/>
    <property type="match status" value="1"/>
</dbReference>
<reference evidence="7" key="1">
    <citation type="journal article" date="2023" name="Mol. Phylogenet. Evol.">
        <title>Genome-scale phylogeny and comparative genomics of the fungal order Sordariales.</title>
        <authorList>
            <person name="Hensen N."/>
            <person name="Bonometti L."/>
            <person name="Westerberg I."/>
            <person name="Brannstrom I.O."/>
            <person name="Guillou S."/>
            <person name="Cros-Aarteil S."/>
            <person name="Calhoun S."/>
            <person name="Haridas S."/>
            <person name="Kuo A."/>
            <person name="Mondo S."/>
            <person name="Pangilinan J."/>
            <person name="Riley R."/>
            <person name="LaButti K."/>
            <person name="Andreopoulos B."/>
            <person name="Lipzen A."/>
            <person name="Chen C."/>
            <person name="Yan M."/>
            <person name="Daum C."/>
            <person name="Ng V."/>
            <person name="Clum A."/>
            <person name="Steindorff A."/>
            <person name="Ohm R.A."/>
            <person name="Martin F."/>
            <person name="Silar P."/>
            <person name="Natvig D.O."/>
            <person name="Lalanne C."/>
            <person name="Gautier V."/>
            <person name="Ament-Velasquez S.L."/>
            <person name="Kruys A."/>
            <person name="Hutchinson M.I."/>
            <person name="Powell A.J."/>
            <person name="Barry K."/>
            <person name="Miller A.N."/>
            <person name="Grigoriev I.V."/>
            <person name="Debuchy R."/>
            <person name="Gladieux P."/>
            <person name="Hiltunen Thoren M."/>
            <person name="Johannesson H."/>
        </authorList>
    </citation>
    <scope>NUCLEOTIDE SEQUENCE</scope>
    <source>
        <strain evidence="7">CBS 168.71</strain>
    </source>
</reference>
<comment type="similarity">
    <text evidence="4">Belongs to the cytochrome b5 family.</text>
</comment>
<evidence type="ECO:0000256" key="2">
    <source>
        <dbReference type="ARBA" id="ARBA00022723"/>
    </source>
</evidence>
<comment type="caution">
    <text evidence="7">The sequence shown here is derived from an EMBL/GenBank/DDBJ whole genome shotgun (WGS) entry which is preliminary data.</text>
</comment>
<feature type="compositionally biased region" description="Gly residues" evidence="5">
    <location>
        <begin position="1"/>
        <end position="16"/>
    </location>
</feature>
<dbReference type="InterPro" id="IPR001199">
    <property type="entry name" value="Cyt_B5-like_heme/steroid-bd"/>
</dbReference>
<accession>A0AAE0HD87</accession>
<evidence type="ECO:0000313" key="7">
    <source>
        <dbReference type="EMBL" id="KAK3294383.1"/>
    </source>
</evidence>
<dbReference type="Gene3D" id="3.10.120.10">
    <property type="entry name" value="Cytochrome b5-like heme/steroid binding domain"/>
    <property type="match status" value="1"/>
</dbReference>
<dbReference type="Proteomes" id="UP001278766">
    <property type="component" value="Unassembled WGS sequence"/>
</dbReference>
<dbReference type="GeneID" id="87841023"/>
<dbReference type="GO" id="GO:0016020">
    <property type="term" value="C:membrane"/>
    <property type="evidence" value="ECO:0007669"/>
    <property type="project" value="TreeGrafter"/>
</dbReference>
<keyword evidence="3" id="KW-0408">Iron</keyword>
<dbReference type="SMART" id="SM01117">
    <property type="entry name" value="Cyt-b5"/>
    <property type="match status" value="2"/>
</dbReference>
<dbReference type="PANTHER" id="PTHR19359">
    <property type="entry name" value="CYTOCHROME B5"/>
    <property type="match status" value="1"/>
</dbReference>
<evidence type="ECO:0000256" key="1">
    <source>
        <dbReference type="ARBA" id="ARBA00022617"/>
    </source>
</evidence>